<dbReference type="InterPro" id="IPR003788">
    <property type="entry name" value="NDUFAF7"/>
</dbReference>
<dbReference type="PANTHER" id="PTHR12049">
    <property type="entry name" value="PROTEIN ARGININE METHYLTRANSFERASE NDUFAF7, MITOCHONDRIAL"/>
    <property type="match status" value="1"/>
</dbReference>
<dbReference type="GO" id="GO:0032259">
    <property type="term" value="P:methylation"/>
    <property type="evidence" value="ECO:0007669"/>
    <property type="project" value="UniProtKB-KW"/>
</dbReference>
<keyword evidence="2" id="KW-0808">Transferase</keyword>
<gene>
    <name evidence="3" type="ORF">BQ8794_30161</name>
</gene>
<keyword evidence="1" id="KW-0489">Methyltransferase</keyword>
<sequence>MGDGDRKAGYAIAAGMTRLKTRIVELIGAAGPIPVNHYMALCLFDPLDGYYTTREPFGAAGDFVTAPEISQMFGELIAVWLYEAWLATGRPMPVTIAEIGPGRGTLMKDMLRTLSRLDPALTAGASFALIETSPRLADVQKQTLAATPAAIGWHESIDTLPQTPLFIVGNELFDAVPIRQFVRAGTGWRERMIGLDGADELHVFAGAGSVDPTLLPGDAENAPQGAIVEVAPARAALMASIAERLAGLGGAGLFLDYGYLRPGIGDTLQALRKHDHEDVLANPGEADLTAHVDFAALAAIVRAHGLDAHLSTQGEFLVEMGLLERAGQLGANANEAAREKIAGEVERLAGPQAMGDLFKVLAVLPAGIAVPPFATAD</sequence>
<keyword evidence="4" id="KW-1185">Reference proteome</keyword>
<dbReference type="EMBL" id="FTPD01000023">
    <property type="protein sequence ID" value="SIT56712.1"/>
    <property type="molecule type" value="Genomic_DNA"/>
</dbReference>
<dbReference type="InterPro" id="IPR029063">
    <property type="entry name" value="SAM-dependent_MTases_sf"/>
</dbReference>
<evidence type="ECO:0008006" key="5">
    <source>
        <dbReference type="Google" id="ProtNLM"/>
    </source>
</evidence>
<dbReference type="Proteomes" id="UP000188388">
    <property type="component" value="Unassembled WGS sequence"/>
</dbReference>
<dbReference type="InterPro" id="IPR038375">
    <property type="entry name" value="NDUFAF7_sf"/>
</dbReference>
<protein>
    <recommendedName>
        <fullName evidence="5">ATP synthase subunit beta</fullName>
    </recommendedName>
</protein>
<organism evidence="3 4">
    <name type="scientific">Mesorhizobium prunaredense</name>
    <dbReference type="NCBI Taxonomy" id="1631249"/>
    <lineage>
        <taxon>Bacteria</taxon>
        <taxon>Pseudomonadati</taxon>
        <taxon>Pseudomonadota</taxon>
        <taxon>Alphaproteobacteria</taxon>
        <taxon>Hyphomicrobiales</taxon>
        <taxon>Phyllobacteriaceae</taxon>
        <taxon>Mesorhizobium</taxon>
    </lineage>
</organism>
<evidence type="ECO:0000256" key="2">
    <source>
        <dbReference type="ARBA" id="ARBA00022679"/>
    </source>
</evidence>
<proteinExistence type="predicted"/>
<name>A0A1R3VD25_9HYPH</name>
<dbReference type="GO" id="GO:0035243">
    <property type="term" value="F:protein-arginine omega-N symmetric methyltransferase activity"/>
    <property type="evidence" value="ECO:0007669"/>
    <property type="project" value="TreeGrafter"/>
</dbReference>
<accession>A0A1R3VD25</accession>
<dbReference type="Pfam" id="PF02636">
    <property type="entry name" value="Methyltransf_28"/>
    <property type="match status" value="1"/>
</dbReference>
<evidence type="ECO:0000313" key="3">
    <source>
        <dbReference type="EMBL" id="SIT56712.1"/>
    </source>
</evidence>
<evidence type="ECO:0000256" key="1">
    <source>
        <dbReference type="ARBA" id="ARBA00022603"/>
    </source>
</evidence>
<dbReference type="PANTHER" id="PTHR12049:SF7">
    <property type="entry name" value="PROTEIN ARGININE METHYLTRANSFERASE NDUFAF7, MITOCHONDRIAL"/>
    <property type="match status" value="1"/>
</dbReference>
<dbReference type="SUPFAM" id="SSF53335">
    <property type="entry name" value="S-adenosyl-L-methionine-dependent methyltransferases"/>
    <property type="match status" value="1"/>
</dbReference>
<dbReference type="Gene3D" id="3.40.50.12710">
    <property type="match status" value="1"/>
</dbReference>
<evidence type="ECO:0000313" key="4">
    <source>
        <dbReference type="Proteomes" id="UP000188388"/>
    </source>
</evidence>
<dbReference type="AlphaFoldDB" id="A0A1R3VD25"/>
<dbReference type="STRING" id="1631249.BQ8794_30161"/>
<reference evidence="4" key="1">
    <citation type="submission" date="2017-01" db="EMBL/GenBank/DDBJ databases">
        <authorList>
            <person name="Brunel B."/>
        </authorList>
    </citation>
    <scope>NUCLEOTIDE SEQUENCE [LARGE SCALE GENOMIC DNA]</scope>
</reference>